<feature type="domain" description="Dienelactone hydrolase" evidence="1">
    <location>
        <begin position="81"/>
        <end position="153"/>
    </location>
</feature>
<dbReference type="InterPro" id="IPR029058">
    <property type="entry name" value="AB_hydrolase_fold"/>
</dbReference>
<dbReference type="Proteomes" id="UP000199320">
    <property type="component" value="Unassembled WGS sequence"/>
</dbReference>
<accession>A0A1G6PMB7</accession>
<dbReference type="Pfam" id="PF01738">
    <property type="entry name" value="DLH"/>
    <property type="match status" value="1"/>
</dbReference>
<dbReference type="AlphaFoldDB" id="A0A1G6PMB7"/>
<dbReference type="Proteomes" id="UP000324021">
    <property type="component" value="Unassembled WGS sequence"/>
</dbReference>
<evidence type="ECO:0000313" key="3">
    <source>
        <dbReference type="EMBL" id="SET63949.1"/>
    </source>
</evidence>
<evidence type="ECO:0000313" key="4">
    <source>
        <dbReference type="Proteomes" id="UP000199320"/>
    </source>
</evidence>
<dbReference type="EMBL" id="FMZP01000007">
    <property type="protein sequence ID" value="SDC81111.1"/>
    <property type="molecule type" value="Genomic_DNA"/>
</dbReference>
<dbReference type="EMBL" id="FOIC01000009">
    <property type="protein sequence ID" value="SET63949.1"/>
    <property type="molecule type" value="Genomic_DNA"/>
</dbReference>
<dbReference type="Gene3D" id="3.40.50.1820">
    <property type="entry name" value="alpha/beta hydrolase"/>
    <property type="match status" value="1"/>
</dbReference>
<sequence length="202" mass="21795">MTDVLIPGGRDVRGTLEEPERDPRAIVVACPPHPQHGGSRSDRRLVAVSDALRDAGIACLRFDYGPWDEGYGERADVRNAVRWACETYDERPVGVFGYSFGATLAVLASADVASDAVAALAPTARLADDLDALEAINSLEVPVHVLYGTRDTTADWGPIVERARGRGDEITALSADHFFLGADDDIARAVRAFFERTLLESA</sequence>
<organism evidence="2 5">
    <name type="scientific">Natrinema hispanicum</name>
    <dbReference type="NCBI Taxonomy" id="392421"/>
    <lineage>
        <taxon>Archaea</taxon>
        <taxon>Methanobacteriati</taxon>
        <taxon>Methanobacteriota</taxon>
        <taxon>Stenosarchaea group</taxon>
        <taxon>Halobacteria</taxon>
        <taxon>Halobacteriales</taxon>
        <taxon>Natrialbaceae</taxon>
        <taxon>Natrinema</taxon>
    </lineage>
</organism>
<name>A0A1G6PMB7_9EURY</name>
<reference evidence="3" key="2">
    <citation type="submission" date="2016-10" db="EMBL/GenBank/DDBJ databases">
        <authorList>
            <person name="de Groot N.N."/>
        </authorList>
    </citation>
    <scope>NUCLEOTIDE SEQUENCE [LARGE SCALE GENOMIC DNA]</scope>
    <source>
        <strain evidence="3">CDM_6</strain>
    </source>
</reference>
<dbReference type="OrthoDB" id="50239at2157"/>
<evidence type="ECO:0000313" key="2">
    <source>
        <dbReference type="EMBL" id="SDC81111.1"/>
    </source>
</evidence>
<gene>
    <name evidence="3" type="ORF">SAMN04488694_109147</name>
    <name evidence="2" type="ORF">SAMN05192552_1007175</name>
</gene>
<keyword evidence="4" id="KW-1185">Reference proteome</keyword>
<dbReference type="GO" id="GO:0016787">
    <property type="term" value="F:hydrolase activity"/>
    <property type="evidence" value="ECO:0007669"/>
    <property type="project" value="InterPro"/>
</dbReference>
<evidence type="ECO:0000313" key="5">
    <source>
        <dbReference type="Proteomes" id="UP000324021"/>
    </source>
</evidence>
<dbReference type="RefSeq" id="WP_092932922.1">
    <property type="nucleotide sequence ID" value="NZ_FMZP01000007.1"/>
</dbReference>
<reference evidence="4 5" key="1">
    <citation type="submission" date="2016-10" db="EMBL/GenBank/DDBJ databases">
        <authorList>
            <person name="Varghese N."/>
            <person name="Submissions S."/>
        </authorList>
    </citation>
    <scope>NUCLEOTIDE SEQUENCE [LARGE SCALE GENOMIC DNA]</scope>
    <source>
        <strain evidence="2 5">CDM_1</strain>
        <strain evidence="4">CDM_6</strain>
    </source>
</reference>
<dbReference type="SUPFAM" id="SSF53474">
    <property type="entry name" value="alpha/beta-Hydrolases"/>
    <property type="match status" value="1"/>
</dbReference>
<dbReference type="InterPro" id="IPR002925">
    <property type="entry name" value="Dienelactn_hydro"/>
</dbReference>
<evidence type="ECO:0000259" key="1">
    <source>
        <dbReference type="Pfam" id="PF01738"/>
    </source>
</evidence>
<proteinExistence type="predicted"/>
<protein>
    <recommendedName>
        <fullName evidence="1">Dienelactone hydrolase domain-containing protein</fullName>
    </recommendedName>
</protein>
<dbReference type="STRING" id="392421.SAMN04488694_109147"/>